<dbReference type="KEGG" id="aer:AERYTH_07005"/>
<dbReference type="Gene3D" id="3.40.50.1820">
    <property type="entry name" value="alpha/beta hydrolase"/>
    <property type="match status" value="1"/>
</dbReference>
<dbReference type="PATRIC" id="fig|2041.4.peg.1468"/>
<dbReference type="SUPFAM" id="SSF53474">
    <property type="entry name" value="alpha/beta-Hydrolases"/>
    <property type="match status" value="1"/>
</dbReference>
<proteinExistence type="predicted"/>
<dbReference type="AlphaFoldDB" id="A0A0U3T146"/>
<sequence>MRFHDVISADGTRLRAWTNDADGPTVLLCNGLGTNPYAWPTLLNPDCGVRVVSWNHRGVGGSARPADGRVDLDSFVEDALAVMDDAGLESAPVLSWSTGVTVAFELAGRHPERVEGILAVAGVPGNTFGTMLAPLHVPPFLARQLMVGLARVTTVTGHGLAPVTRRLPWTRSTTDLLRRARLIDPAADTADLQAMVKEFFTTHPAWYARLALGVSKHARVRLSAIDVPTTFVAGRWDVLTGARDMYTASQNVRRSRFRELDATHFIPVEHPDVVLEELQLLLERIEALRGT</sequence>
<dbReference type="GO" id="GO:0003824">
    <property type="term" value="F:catalytic activity"/>
    <property type="evidence" value="ECO:0007669"/>
    <property type="project" value="InterPro"/>
</dbReference>
<dbReference type="Proteomes" id="UP000067689">
    <property type="component" value="Chromosome"/>
</dbReference>
<organism evidence="2 3">
    <name type="scientific">Aeromicrobium erythreum</name>
    <dbReference type="NCBI Taxonomy" id="2041"/>
    <lineage>
        <taxon>Bacteria</taxon>
        <taxon>Bacillati</taxon>
        <taxon>Actinomycetota</taxon>
        <taxon>Actinomycetes</taxon>
        <taxon>Propionibacteriales</taxon>
        <taxon>Nocardioidaceae</taxon>
        <taxon>Aeromicrobium</taxon>
    </lineage>
</organism>
<dbReference type="Pfam" id="PF00561">
    <property type="entry name" value="Abhydrolase_1"/>
    <property type="match status" value="1"/>
</dbReference>
<feature type="domain" description="AB hydrolase-1" evidence="1">
    <location>
        <begin position="24"/>
        <end position="271"/>
    </location>
</feature>
<dbReference type="InterPro" id="IPR050266">
    <property type="entry name" value="AB_hydrolase_sf"/>
</dbReference>
<dbReference type="EMBL" id="CP011502">
    <property type="protein sequence ID" value="ALX04456.1"/>
    <property type="molecule type" value="Genomic_DNA"/>
</dbReference>
<protein>
    <recommendedName>
        <fullName evidence="1">AB hydrolase-1 domain-containing protein</fullName>
    </recommendedName>
</protein>
<accession>A0A0U3T146</accession>
<dbReference type="PANTHER" id="PTHR43798">
    <property type="entry name" value="MONOACYLGLYCEROL LIPASE"/>
    <property type="match status" value="1"/>
</dbReference>
<evidence type="ECO:0000313" key="3">
    <source>
        <dbReference type="Proteomes" id="UP000067689"/>
    </source>
</evidence>
<dbReference type="InterPro" id="IPR000073">
    <property type="entry name" value="AB_hydrolase_1"/>
</dbReference>
<gene>
    <name evidence="2" type="ORF">AERYTH_07005</name>
</gene>
<name>A0A0U3T146_9ACTN</name>
<evidence type="ECO:0000259" key="1">
    <source>
        <dbReference type="Pfam" id="PF00561"/>
    </source>
</evidence>
<dbReference type="PRINTS" id="PR00412">
    <property type="entry name" value="EPOXHYDRLASE"/>
</dbReference>
<reference evidence="2 3" key="1">
    <citation type="journal article" date="1991" name="Int. J. Syst. Bacteriol.">
        <title>Description of the erythromycin-producing bacterium Arthrobacter sp. strain NRRL B-3381 as Aeromicrobium erythreum gen. nov., sp. nov.</title>
        <authorList>
            <person name="Miller E.S."/>
            <person name="Woese C.R."/>
            <person name="Brenner S."/>
        </authorList>
    </citation>
    <scope>NUCLEOTIDE SEQUENCE [LARGE SCALE GENOMIC DNA]</scope>
    <source>
        <strain evidence="2 3">AR18</strain>
    </source>
</reference>
<dbReference type="InterPro" id="IPR029058">
    <property type="entry name" value="AB_hydrolase_fold"/>
</dbReference>
<dbReference type="InterPro" id="IPR000639">
    <property type="entry name" value="Epox_hydrolase-like"/>
</dbReference>
<evidence type="ECO:0000313" key="2">
    <source>
        <dbReference type="EMBL" id="ALX04456.1"/>
    </source>
</evidence>
<dbReference type="STRING" id="2041.AERYTH_07005"/>
<keyword evidence="3" id="KW-1185">Reference proteome</keyword>